<feature type="transmembrane region" description="Helical" evidence="1">
    <location>
        <begin position="972"/>
        <end position="990"/>
    </location>
</feature>
<dbReference type="GO" id="GO:0042910">
    <property type="term" value="F:xenobiotic transmembrane transporter activity"/>
    <property type="evidence" value="ECO:0007669"/>
    <property type="project" value="TreeGrafter"/>
</dbReference>
<reference evidence="3" key="1">
    <citation type="submission" date="2016-05" db="EMBL/GenBank/DDBJ databases">
        <authorList>
            <person name="Li Y."/>
        </authorList>
    </citation>
    <scope>NUCLEOTIDE SEQUENCE [LARGE SCALE GENOMIC DNA]</scope>
    <source>
        <strain evidence="3">YIC4027</strain>
    </source>
</reference>
<sequence>MMRWIIEGSLKIRFFLVFAAAMLVFFGVGQLRGMRTDVFPEFAPPLVEIQTEALGLSAEEVESLVTLPLELSFAGTPGLETMRSKSVPGLSSVVLIFKRGTDLFSARQLVQERLAAAKPLLPNVARPPFIIQPLSATSRVMKIGLSSSEMSLVDLSEVYRWTIRPRLMRVPGVANVAAWGVRKRQLQVQVDPERLRAFGITLDQVLETTGDALDVGLLPHKRQSKTQTGGLIDAGDQRLNVRHVLPVVSPENLSRVAFPAVADSSLRLGDIADVVQGHPPMIGDGIVNDGPGLLLIVEKFPWANTLDVTEGVDQALELLGPGLPGIAIDPTIFRPATFIEMSLDNLTKALIVGSILVVLVLVAFLYQWRAAVISLVAIPLSLVAAGLVLDVMGATINTMILAGFAIALGAVVDDAIIDVENIVRRLRENRRLRNPKPIATVVLEASLEIRRAIVYATLIIILAVLPVFFLDGLSGAFFKPLALAYTLALFASMLVALTVTPALSLILYARAPLDETPPAFLRTLQGGYSRLLSSIIRAPRAVFVITGTVTAIGFAVLPLLGNALLPDFKERDFLMHWVTKPGTSYPEMNRITIKASAELRNIPGVRNFGAHVGRAVASDEVVGINFTENWVSVAPEADYDKTLAAIQEVVDGYPGLYRDVQTYLKERIREVLTGASEALVVRIYGPELNVLRAKAADVKKALGDVAGLVALHTELQEDIPHITIQLDLAAAKSYGIKPGDVRRAAATILAGIEVSDIYRGPNLYDVVVWGIPEARHDVGSIRDLLIDTPTGGHVRLADIAEVKVAPTPNVIKHERVSRRIDVSANVKGRDLGSVVSDVKERLARVEFPPEYHPELVGEYAEREAAERNMMLFSVGAATGIFFLLQASFASWRLALLAYLLLPAALVGGLLAAYAGDGVISLGSLVGFLTVLGIAARNGVLLVDHFQHLEQYEGESFGPGLVLRGASERLSPILMTVLTTGLAIIPLVYLGQVPGNEIEHPMAVVIIGGLVTSTLLNLFVLPSLYLHYGSGIRRTSAGPNTAGVEAAGA</sequence>
<dbReference type="Gene3D" id="1.20.1640.10">
    <property type="entry name" value="Multidrug efflux transporter AcrB transmembrane domain"/>
    <property type="match status" value="2"/>
</dbReference>
<proteinExistence type="predicted"/>
<evidence type="ECO:0000256" key="1">
    <source>
        <dbReference type="SAM" id="Phobius"/>
    </source>
</evidence>
<feature type="transmembrane region" description="Helical" evidence="1">
    <location>
        <begin position="452"/>
        <end position="470"/>
    </location>
</feature>
<dbReference type="Pfam" id="PF00873">
    <property type="entry name" value="ACR_tran"/>
    <property type="match status" value="1"/>
</dbReference>
<comment type="caution">
    <text evidence="2">The sequence shown here is derived from an EMBL/GenBank/DDBJ whole genome shotgun (WGS) entry which is preliminary data.</text>
</comment>
<organism evidence="2 3">
    <name type="scientific">Sinorhizobium alkalisoli</name>
    <dbReference type="NCBI Taxonomy" id="1752398"/>
    <lineage>
        <taxon>Bacteria</taxon>
        <taxon>Pseudomonadati</taxon>
        <taxon>Pseudomonadota</taxon>
        <taxon>Alphaproteobacteria</taxon>
        <taxon>Hyphomicrobiales</taxon>
        <taxon>Rhizobiaceae</taxon>
        <taxon>Sinorhizobium/Ensifer group</taxon>
        <taxon>Sinorhizobium</taxon>
    </lineage>
</organism>
<feature type="transmembrane region" description="Helical" evidence="1">
    <location>
        <begin position="921"/>
        <end position="942"/>
    </location>
</feature>
<dbReference type="OrthoDB" id="9758757at2"/>
<feature type="transmembrane region" description="Helical" evidence="1">
    <location>
        <begin position="541"/>
        <end position="565"/>
    </location>
</feature>
<dbReference type="SUPFAM" id="SSF82866">
    <property type="entry name" value="Multidrug efflux transporter AcrB transmembrane domain"/>
    <property type="match status" value="2"/>
</dbReference>
<evidence type="ECO:0000313" key="3">
    <source>
        <dbReference type="Proteomes" id="UP000094342"/>
    </source>
</evidence>
<dbReference type="RefSeq" id="WP_069456532.1">
    <property type="nucleotide sequence ID" value="NZ_LYBW01000029.1"/>
</dbReference>
<accession>A0A1E3VI11</accession>
<keyword evidence="1" id="KW-1133">Transmembrane helix</keyword>
<dbReference type="PANTHER" id="PTHR32063:SF4">
    <property type="entry name" value="SLR6043 PROTEIN"/>
    <property type="match status" value="1"/>
</dbReference>
<gene>
    <name evidence="2" type="ORF">A8M32_00870</name>
</gene>
<dbReference type="SUPFAM" id="SSF82714">
    <property type="entry name" value="Multidrug efflux transporter AcrB TolC docking domain, DN and DC subdomains"/>
    <property type="match status" value="2"/>
</dbReference>
<dbReference type="EMBL" id="LYBW01000029">
    <property type="protein sequence ID" value="ODR93213.1"/>
    <property type="molecule type" value="Genomic_DNA"/>
</dbReference>
<feature type="transmembrane region" description="Helical" evidence="1">
    <location>
        <begin position="895"/>
        <end position="915"/>
    </location>
</feature>
<dbReference type="PANTHER" id="PTHR32063">
    <property type="match status" value="1"/>
</dbReference>
<dbReference type="PRINTS" id="PR00702">
    <property type="entry name" value="ACRIFLAVINRP"/>
</dbReference>
<keyword evidence="1" id="KW-0472">Membrane</keyword>
<keyword evidence="3" id="KW-1185">Reference proteome</keyword>
<dbReference type="STRING" id="1752398.A8M32_00870"/>
<dbReference type="GO" id="GO:0005886">
    <property type="term" value="C:plasma membrane"/>
    <property type="evidence" value="ECO:0007669"/>
    <property type="project" value="TreeGrafter"/>
</dbReference>
<feature type="transmembrane region" description="Helical" evidence="1">
    <location>
        <begin position="349"/>
        <end position="366"/>
    </location>
</feature>
<feature type="transmembrane region" description="Helical" evidence="1">
    <location>
        <begin position="482"/>
        <end position="508"/>
    </location>
</feature>
<feature type="transmembrane region" description="Helical" evidence="1">
    <location>
        <begin position="1002"/>
        <end position="1025"/>
    </location>
</feature>
<dbReference type="Gene3D" id="3.30.2090.10">
    <property type="entry name" value="Multidrug efflux transporter AcrB TolC docking domain, DN and DC subdomains"/>
    <property type="match status" value="2"/>
</dbReference>
<evidence type="ECO:0000313" key="2">
    <source>
        <dbReference type="EMBL" id="ODR93213.1"/>
    </source>
</evidence>
<feature type="transmembrane region" description="Helical" evidence="1">
    <location>
        <begin position="400"/>
        <end position="423"/>
    </location>
</feature>
<dbReference type="Proteomes" id="UP000094342">
    <property type="component" value="Unassembled WGS sequence"/>
</dbReference>
<dbReference type="InterPro" id="IPR027463">
    <property type="entry name" value="AcrB_DN_DC_subdom"/>
</dbReference>
<keyword evidence="1" id="KW-0812">Transmembrane</keyword>
<dbReference type="SUPFAM" id="SSF82693">
    <property type="entry name" value="Multidrug efflux transporter AcrB pore domain, PN1, PN2, PC1 and PC2 subdomains"/>
    <property type="match status" value="2"/>
</dbReference>
<dbReference type="AlphaFoldDB" id="A0A1E3VI11"/>
<dbReference type="Gene3D" id="3.30.70.1430">
    <property type="entry name" value="Multidrug efflux transporter AcrB pore domain"/>
    <property type="match status" value="2"/>
</dbReference>
<name>A0A1E3VI11_9HYPH</name>
<dbReference type="Gene3D" id="3.30.70.1440">
    <property type="entry name" value="Multidrug efflux transporter AcrB pore domain"/>
    <property type="match status" value="1"/>
</dbReference>
<protein>
    <submittedName>
        <fullName evidence="2">Acriflavin resistance protein</fullName>
    </submittedName>
</protein>
<dbReference type="Gene3D" id="3.30.70.1320">
    <property type="entry name" value="Multidrug efflux transporter AcrB pore domain like"/>
    <property type="match status" value="1"/>
</dbReference>
<feature type="transmembrane region" description="Helical" evidence="1">
    <location>
        <begin position="869"/>
        <end position="888"/>
    </location>
</feature>
<feature type="transmembrane region" description="Helical" evidence="1">
    <location>
        <begin position="373"/>
        <end position="394"/>
    </location>
</feature>
<dbReference type="InterPro" id="IPR001036">
    <property type="entry name" value="Acrflvin-R"/>
</dbReference>